<feature type="compositionally biased region" description="Gly residues" evidence="1">
    <location>
        <begin position="215"/>
        <end position="235"/>
    </location>
</feature>
<comment type="caution">
    <text evidence="3">The sequence shown here is derived from an EMBL/GenBank/DDBJ whole genome shotgun (WGS) entry which is preliminary data.</text>
</comment>
<dbReference type="Proteomes" id="UP000319908">
    <property type="component" value="Unassembled WGS sequence"/>
</dbReference>
<organism evidence="3 4">
    <name type="scientific">Allorhodopirellula heiligendammensis</name>
    <dbReference type="NCBI Taxonomy" id="2714739"/>
    <lineage>
        <taxon>Bacteria</taxon>
        <taxon>Pseudomonadati</taxon>
        <taxon>Planctomycetota</taxon>
        <taxon>Planctomycetia</taxon>
        <taxon>Pirellulales</taxon>
        <taxon>Pirellulaceae</taxon>
        <taxon>Allorhodopirellula</taxon>
    </lineage>
</organism>
<dbReference type="RefSeq" id="WP_146408552.1">
    <property type="nucleotide sequence ID" value="NZ_SJPU01000002.1"/>
</dbReference>
<feature type="signal peptide" evidence="2">
    <location>
        <begin position="1"/>
        <end position="30"/>
    </location>
</feature>
<evidence type="ECO:0000313" key="4">
    <source>
        <dbReference type="Proteomes" id="UP000319908"/>
    </source>
</evidence>
<protein>
    <submittedName>
        <fullName evidence="3">Uncharacterized protein</fullName>
    </submittedName>
</protein>
<reference evidence="3 4" key="1">
    <citation type="journal article" date="2020" name="Antonie Van Leeuwenhoek">
        <title>Rhodopirellula heiligendammensis sp. nov., Rhodopirellula pilleata sp. nov., and Rhodopirellula solitaria sp. nov. isolated from natural or artificial marine surfaces in Northern Germany and California, USA, and emended description of the genus Rhodopirellula.</title>
        <authorList>
            <person name="Kallscheuer N."/>
            <person name="Wiegand S."/>
            <person name="Jogler M."/>
            <person name="Boedeker C."/>
            <person name="Peeters S.H."/>
            <person name="Rast P."/>
            <person name="Heuer A."/>
            <person name="Jetten M.S.M."/>
            <person name="Rohde M."/>
            <person name="Jogler C."/>
        </authorList>
    </citation>
    <scope>NUCLEOTIDE SEQUENCE [LARGE SCALE GENOMIC DNA]</scope>
    <source>
        <strain evidence="3 4">Poly21</strain>
    </source>
</reference>
<feature type="chain" id="PRO_5022701030" evidence="2">
    <location>
        <begin position="31"/>
        <end position="363"/>
    </location>
</feature>
<name>A0A5C6C076_9BACT</name>
<gene>
    <name evidence="3" type="ORF">Poly21_42500</name>
</gene>
<dbReference type="EMBL" id="SJPU01000002">
    <property type="protein sequence ID" value="TWU17041.1"/>
    <property type="molecule type" value="Genomic_DNA"/>
</dbReference>
<feature type="region of interest" description="Disordered" evidence="1">
    <location>
        <begin position="206"/>
        <end position="266"/>
    </location>
</feature>
<dbReference type="AlphaFoldDB" id="A0A5C6C076"/>
<sequence>MMNRSVWKFLARGGLSALLFAALPATIVSAQSVMAGGMGGQPATSQMPLKVVIMLGNDYDFAQPPFVDASDVLSYFDNLDPLNPLQFSPPVFDTIDVDVETAIPSDRHKIVVAVMPQDLDETDQKKFKRKVQLIALRFGINHVETIEKKPDAEEISYPETIWLRVPFWNSEDMSAEAGNYGNVAVALSNALDDGFSHQPRLDIYEIPYDPSDDPFGGGGADPFGSGGGDPFGGGDPKQSSDPFDAPAPTTDEFDPFGAGSPPKLTDDQIKMQIDRSKRLIEQLRQKAKASIKSEASAEQIRKIISMYVAADYHTHTEIQKLEFRALESKLDKIRQDIQKRESESVKKAIIEERVRRMLESRNQ</sequence>
<keyword evidence="2" id="KW-0732">Signal</keyword>
<proteinExistence type="predicted"/>
<dbReference type="OrthoDB" id="257444at2"/>
<evidence type="ECO:0000256" key="1">
    <source>
        <dbReference type="SAM" id="MobiDB-lite"/>
    </source>
</evidence>
<accession>A0A5C6C076</accession>
<evidence type="ECO:0000256" key="2">
    <source>
        <dbReference type="SAM" id="SignalP"/>
    </source>
</evidence>
<keyword evidence="4" id="KW-1185">Reference proteome</keyword>
<evidence type="ECO:0000313" key="3">
    <source>
        <dbReference type="EMBL" id="TWU17041.1"/>
    </source>
</evidence>